<evidence type="ECO:0000256" key="5">
    <source>
        <dbReference type="ARBA" id="ARBA00022692"/>
    </source>
</evidence>
<dbReference type="GO" id="GO:0015250">
    <property type="term" value="F:water channel activity"/>
    <property type="evidence" value="ECO:0007669"/>
    <property type="project" value="TreeGrafter"/>
</dbReference>
<dbReference type="PANTHER" id="PTHR19139">
    <property type="entry name" value="AQUAPORIN TRANSPORTER"/>
    <property type="match status" value="1"/>
</dbReference>
<feature type="transmembrane region" description="Helical" evidence="9">
    <location>
        <begin position="205"/>
        <end position="226"/>
    </location>
</feature>
<dbReference type="SUPFAM" id="SSF81338">
    <property type="entry name" value="Aquaporin-like"/>
    <property type="match status" value="1"/>
</dbReference>
<dbReference type="Gene3D" id="1.20.1080.10">
    <property type="entry name" value="Glycerol uptake facilitator protein"/>
    <property type="match status" value="1"/>
</dbReference>
<dbReference type="PROSITE" id="PS00221">
    <property type="entry name" value="MIP"/>
    <property type="match status" value="1"/>
</dbReference>
<feature type="transmembrane region" description="Helical" evidence="9">
    <location>
        <begin position="79"/>
        <end position="104"/>
    </location>
</feature>
<keyword evidence="11" id="KW-1185">Reference proteome</keyword>
<sequence>MSVETEPQPLAAELVGTLVLVFFAVGSAVLAGEFIGSLGIAVAFAFTLIGLAFILGPLSGAHLNPAVTFGMLLAGRMDLITAVMYWIAQFIGAFAGAALLFLVAKQVPGLSTHEAFGSNGFSDRSAVGLSLGGAFVAEAILTFLLVFVYLSVTRSYLLRGHDAIPVGLTLGVVNLIGIPLTGAGVNPARSLAPAVFAVGAALTQVWLFIVAPLVGAAVAVVVHRLVHAQDENWLSDWDWQRVGRGRAR</sequence>
<dbReference type="OrthoDB" id="9807293at2"/>
<protein>
    <submittedName>
        <fullName evidence="10">Aquaporin</fullName>
    </submittedName>
</protein>
<dbReference type="Pfam" id="PF00230">
    <property type="entry name" value="MIP"/>
    <property type="match status" value="1"/>
</dbReference>
<organism evidence="10 11">
    <name type="scientific">Streptomyces hoynatensis</name>
    <dbReference type="NCBI Taxonomy" id="1141874"/>
    <lineage>
        <taxon>Bacteria</taxon>
        <taxon>Bacillati</taxon>
        <taxon>Actinomycetota</taxon>
        <taxon>Actinomycetes</taxon>
        <taxon>Kitasatosporales</taxon>
        <taxon>Streptomycetaceae</taxon>
        <taxon>Streptomyces</taxon>
    </lineage>
</organism>
<evidence type="ECO:0000256" key="2">
    <source>
        <dbReference type="ARBA" id="ARBA00006175"/>
    </source>
</evidence>
<reference evidence="10 11" key="1">
    <citation type="journal article" date="2014" name="Int. J. Syst. Evol. Microbiol.">
        <title>Streptomyces hoynatensis sp. nov., isolated from deep marine sediment.</title>
        <authorList>
            <person name="Veyisoglu A."/>
            <person name="Sahin N."/>
        </authorList>
    </citation>
    <scope>NUCLEOTIDE SEQUENCE [LARGE SCALE GENOMIC DNA]</scope>
    <source>
        <strain evidence="10 11">KCTC 29097</strain>
    </source>
</reference>
<dbReference type="InterPro" id="IPR023271">
    <property type="entry name" value="Aquaporin-like"/>
</dbReference>
<evidence type="ECO:0000313" key="10">
    <source>
        <dbReference type="EMBL" id="RKN38164.1"/>
    </source>
</evidence>
<proteinExistence type="inferred from homology"/>
<keyword evidence="6 9" id="KW-1133">Transmembrane helix</keyword>
<evidence type="ECO:0000256" key="9">
    <source>
        <dbReference type="SAM" id="Phobius"/>
    </source>
</evidence>
<evidence type="ECO:0000256" key="7">
    <source>
        <dbReference type="ARBA" id="ARBA00023136"/>
    </source>
</evidence>
<evidence type="ECO:0000256" key="8">
    <source>
        <dbReference type="RuleBase" id="RU000477"/>
    </source>
</evidence>
<dbReference type="InterPro" id="IPR034294">
    <property type="entry name" value="Aquaporin_transptr"/>
</dbReference>
<gene>
    <name evidence="10" type="ORF">D7294_25310</name>
</gene>
<feature type="transmembrane region" description="Helical" evidence="9">
    <location>
        <begin position="124"/>
        <end position="152"/>
    </location>
</feature>
<keyword evidence="7 9" id="KW-0472">Membrane</keyword>
<dbReference type="AlphaFoldDB" id="A0A3A9YRS3"/>
<keyword evidence="4" id="KW-1003">Cell membrane</keyword>
<dbReference type="PRINTS" id="PR00783">
    <property type="entry name" value="MINTRINSICP"/>
</dbReference>
<evidence type="ECO:0000313" key="11">
    <source>
        <dbReference type="Proteomes" id="UP000272474"/>
    </source>
</evidence>
<evidence type="ECO:0000256" key="1">
    <source>
        <dbReference type="ARBA" id="ARBA00004651"/>
    </source>
</evidence>
<comment type="caution">
    <text evidence="10">The sequence shown here is derived from an EMBL/GenBank/DDBJ whole genome shotgun (WGS) entry which is preliminary data.</text>
</comment>
<dbReference type="PANTHER" id="PTHR19139:SF199">
    <property type="entry name" value="MIP17260P"/>
    <property type="match status" value="1"/>
</dbReference>
<keyword evidence="3 8" id="KW-0813">Transport</keyword>
<feature type="transmembrane region" description="Helical" evidence="9">
    <location>
        <begin position="38"/>
        <end position="58"/>
    </location>
</feature>
<dbReference type="EMBL" id="RBAL01000019">
    <property type="protein sequence ID" value="RKN38164.1"/>
    <property type="molecule type" value="Genomic_DNA"/>
</dbReference>
<comment type="similarity">
    <text evidence="2 8">Belongs to the MIP/aquaporin (TC 1.A.8) family.</text>
</comment>
<evidence type="ECO:0000256" key="6">
    <source>
        <dbReference type="ARBA" id="ARBA00022989"/>
    </source>
</evidence>
<name>A0A3A9YRS3_9ACTN</name>
<feature type="transmembrane region" description="Helical" evidence="9">
    <location>
        <begin position="12"/>
        <end position="32"/>
    </location>
</feature>
<dbReference type="InterPro" id="IPR022357">
    <property type="entry name" value="MIP_CS"/>
</dbReference>
<dbReference type="Proteomes" id="UP000272474">
    <property type="component" value="Unassembled WGS sequence"/>
</dbReference>
<evidence type="ECO:0000256" key="3">
    <source>
        <dbReference type="ARBA" id="ARBA00022448"/>
    </source>
</evidence>
<dbReference type="InterPro" id="IPR000425">
    <property type="entry name" value="MIP"/>
</dbReference>
<comment type="subcellular location">
    <subcellularLocation>
        <location evidence="1">Cell membrane</location>
        <topology evidence="1">Multi-pass membrane protein</topology>
    </subcellularLocation>
</comment>
<feature type="transmembrane region" description="Helical" evidence="9">
    <location>
        <begin position="164"/>
        <end position="185"/>
    </location>
</feature>
<dbReference type="GO" id="GO:0005886">
    <property type="term" value="C:plasma membrane"/>
    <property type="evidence" value="ECO:0007669"/>
    <property type="project" value="UniProtKB-SubCell"/>
</dbReference>
<accession>A0A3A9YRS3</accession>
<evidence type="ECO:0000256" key="4">
    <source>
        <dbReference type="ARBA" id="ARBA00022475"/>
    </source>
</evidence>
<dbReference type="RefSeq" id="WP_120683691.1">
    <property type="nucleotide sequence ID" value="NZ_RBAL01000019.1"/>
</dbReference>
<keyword evidence="5 8" id="KW-0812">Transmembrane</keyword>